<sequence>MANQNCIYCLERDANSKDHTPPKNLFPKDKRNDLITVPCCKKCNRSFSKDEEYCRAVISSTGQSQRNPSAKEILTGKVFRSLERDQAKGFRNYLRKSISPALVYSGSGIYLGRGSKIKVQMERVYNVIKKTVQGLVFHETELTVSDEYEIKSQYIDSVQQVQQLFTIFRNCPIKRIFSDDIFSYRAGIIEENTPISSWLITIYDSHIFLVNIVKD</sequence>
<name>A0ABT3PTR6_9BACT</name>
<comment type="caution">
    <text evidence="1">The sequence shown here is derived from an EMBL/GenBank/DDBJ whole genome shotgun (WGS) entry which is preliminary data.</text>
</comment>
<protein>
    <recommendedName>
        <fullName evidence="3">HNH endonuclease</fullName>
    </recommendedName>
</protein>
<evidence type="ECO:0000313" key="1">
    <source>
        <dbReference type="EMBL" id="MCW9709260.1"/>
    </source>
</evidence>
<keyword evidence="2" id="KW-1185">Reference proteome</keyword>
<reference evidence="1 2" key="1">
    <citation type="submission" date="2021-03" db="EMBL/GenBank/DDBJ databases">
        <title>Aliifodinibius sp. nov., a new bacterium isolated from saline soil.</title>
        <authorList>
            <person name="Galisteo C."/>
            <person name="De La Haba R."/>
            <person name="Sanchez-Porro C."/>
            <person name="Ventosa A."/>
        </authorList>
    </citation>
    <scope>NUCLEOTIDE SEQUENCE [LARGE SCALE GENOMIC DNA]</scope>
    <source>
        <strain evidence="1 2">1BSP15-2V2</strain>
    </source>
</reference>
<dbReference type="RefSeq" id="WP_265768131.1">
    <property type="nucleotide sequence ID" value="NZ_JAGGJA010000031.1"/>
</dbReference>
<gene>
    <name evidence="1" type="ORF">J6I44_20550</name>
</gene>
<evidence type="ECO:0000313" key="2">
    <source>
        <dbReference type="Proteomes" id="UP001207918"/>
    </source>
</evidence>
<proteinExistence type="predicted"/>
<dbReference type="Proteomes" id="UP001207918">
    <property type="component" value="Unassembled WGS sequence"/>
</dbReference>
<dbReference type="EMBL" id="JAGGJA010000031">
    <property type="protein sequence ID" value="MCW9709260.1"/>
    <property type="molecule type" value="Genomic_DNA"/>
</dbReference>
<evidence type="ECO:0008006" key="3">
    <source>
        <dbReference type="Google" id="ProtNLM"/>
    </source>
</evidence>
<accession>A0ABT3PTR6</accession>
<organism evidence="1 2">
    <name type="scientific">Fodinibius salsisoli</name>
    <dbReference type="NCBI Taxonomy" id="2820877"/>
    <lineage>
        <taxon>Bacteria</taxon>
        <taxon>Pseudomonadati</taxon>
        <taxon>Balneolota</taxon>
        <taxon>Balneolia</taxon>
        <taxon>Balneolales</taxon>
        <taxon>Balneolaceae</taxon>
        <taxon>Fodinibius</taxon>
    </lineage>
</organism>